<sequence length="168" mass="19449">MVKAISGYLDRSGSIGILVNLKNDSKRFNELKELVGVSPSTLTKRLDEGQELGVITTRLGKDEYERDQRAVHHEYMITERGLVVLDQIEKFDIMYRYRQLREAEQQLDEGLDEMHEWIEDNSDQLARAEDVNPTRKASGEDITDSSESERDYSEHMEKGSDHENDSKR</sequence>
<dbReference type="InterPro" id="IPR036390">
    <property type="entry name" value="WH_DNA-bd_sf"/>
</dbReference>
<reference evidence="3 4" key="1">
    <citation type="journal article" date="2019" name="Int. J. Syst. Evol. Microbiol.">
        <title>The Global Catalogue of Microorganisms (GCM) 10K type strain sequencing project: providing services to taxonomists for standard genome sequencing and annotation.</title>
        <authorList>
            <consortium name="The Broad Institute Genomics Platform"/>
            <consortium name="The Broad Institute Genome Sequencing Center for Infectious Disease"/>
            <person name="Wu L."/>
            <person name="Ma J."/>
        </authorList>
    </citation>
    <scope>NUCLEOTIDE SEQUENCE [LARGE SCALE GENOMIC DNA]</scope>
    <source>
        <strain evidence="3 4">XZYJT29</strain>
    </source>
</reference>
<protein>
    <submittedName>
        <fullName evidence="3">Winged helix-turn-helix transcriptional regulator</fullName>
    </submittedName>
</protein>
<name>A0ABD5Y5Q1_9EURY</name>
<comment type="caution">
    <text evidence="3">The sequence shown here is derived from an EMBL/GenBank/DDBJ whole genome shotgun (WGS) entry which is preliminary data.</text>
</comment>
<dbReference type="InterPro" id="IPR002577">
    <property type="entry name" value="HTH_HxlR"/>
</dbReference>
<dbReference type="AlphaFoldDB" id="A0ABD5Y5Q1"/>
<evidence type="ECO:0000256" key="1">
    <source>
        <dbReference type="SAM" id="MobiDB-lite"/>
    </source>
</evidence>
<dbReference type="Gene3D" id="1.10.10.10">
    <property type="entry name" value="Winged helix-like DNA-binding domain superfamily/Winged helix DNA-binding domain"/>
    <property type="match status" value="1"/>
</dbReference>
<feature type="domain" description="HTH hxlR-type" evidence="2">
    <location>
        <begin position="17"/>
        <end position="88"/>
    </location>
</feature>
<dbReference type="EMBL" id="JBHTAS010000001">
    <property type="protein sequence ID" value="MFC7142737.1"/>
    <property type="molecule type" value="Genomic_DNA"/>
</dbReference>
<dbReference type="InterPro" id="IPR036388">
    <property type="entry name" value="WH-like_DNA-bd_sf"/>
</dbReference>
<accession>A0ABD5Y5Q1</accession>
<dbReference type="Proteomes" id="UP001596432">
    <property type="component" value="Unassembled WGS sequence"/>
</dbReference>
<proteinExistence type="predicted"/>
<keyword evidence="4" id="KW-1185">Reference proteome</keyword>
<evidence type="ECO:0000259" key="2">
    <source>
        <dbReference type="Pfam" id="PF01638"/>
    </source>
</evidence>
<feature type="compositionally biased region" description="Basic and acidic residues" evidence="1">
    <location>
        <begin position="126"/>
        <end position="139"/>
    </location>
</feature>
<evidence type="ECO:0000313" key="4">
    <source>
        <dbReference type="Proteomes" id="UP001596432"/>
    </source>
</evidence>
<evidence type="ECO:0000313" key="3">
    <source>
        <dbReference type="EMBL" id="MFC7142737.1"/>
    </source>
</evidence>
<dbReference type="RefSeq" id="WP_274323790.1">
    <property type="nucleotide sequence ID" value="NZ_CP118158.1"/>
</dbReference>
<dbReference type="Pfam" id="PF01638">
    <property type="entry name" value="HxlR"/>
    <property type="match status" value="1"/>
</dbReference>
<organism evidence="3 4">
    <name type="scientific">Halosimplex aquaticum</name>
    <dbReference type="NCBI Taxonomy" id="3026162"/>
    <lineage>
        <taxon>Archaea</taxon>
        <taxon>Methanobacteriati</taxon>
        <taxon>Methanobacteriota</taxon>
        <taxon>Stenosarchaea group</taxon>
        <taxon>Halobacteria</taxon>
        <taxon>Halobacteriales</taxon>
        <taxon>Haloarculaceae</taxon>
        <taxon>Halosimplex</taxon>
    </lineage>
</organism>
<dbReference type="SUPFAM" id="SSF46785">
    <property type="entry name" value="Winged helix' DNA-binding domain"/>
    <property type="match status" value="1"/>
</dbReference>
<gene>
    <name evidence="3" type="ORF">ACFQMA_23240</name>
</gene>
<feature type="compositionally biased region" description="Basic and acidic residues" evidence="1">
    <location>
        <begin position="147"/>
        <end position="168"/>
    </location>
</feature>
<dbReference type="GeneID" id="78823086"/>
<feature type="region of interest" description="Disordered" evidence="1">
    <location>
        <begin position="124"/>
        <end position="168"/>
    </location>
</feature>